<dbReference type="PROSITE" id="PS50885">
    <property type="entry name" value="HAMP"/>
    <property type="match status" value="1"/>
</dbReference>
<gene>
    <name evidence="16" type="ORF">ABQ292_07720</name>
</gene>
<evidence type="ECO:0000256" key="3">
    <source>
        <dbReference type="ARBA" id="ARBA00012438"/>
    </source>
</evidence>
<dbReference type="Pfam" id="PF02518">
    <property type="entry name" value="HATPase_c"/>
    <property type="match status" value="1"/>
</dbReference>
<comment type="caution">
    <text evidence="16">The sequence shown here is derived from an EMBL/GenBank/DDBJ whole genome shotgun (WGS) entry which is preliminary data.</text>
</comment>
<dbReference type="GO" id="GO:0005524">
    <property type="term" value="F:ATP binding"/>
    <property type="evidence" value="ECO:0007669"/>
    <property type="project" value="UniProtKB-KW"/>
</dbReference>
<dbReference type="PRINTS" id="PR00344">
    <property type="entry name" value="BCTRLSENSOR"/>
</dbReference>
<evidence type="ECO:0000313" key="16">
    <source>
        <dbReference type="EMBL" id="MEX5718257.1"/>
    </source>
</evidence>
<keyword evidence="9 16" id="KW-0067">ATP-binding</keyword>
<organism evidence="16 17">
    <name type="scientific">Geodermatophilus maliterrae</name>
    <dbReference type="NCBI Taxonomy" id="3162531"/>
    <lineage>
        <taxon>Bacteria</taxon>
        <taxon>Bacillati</taxon>
        <taxon>Actinomycetota</taxon>
        <taxon>Actinomycetes</taxon>
        <taxon>Geodermatophilales</taxon>
        <taxon>Geodermatophilaceae</taxon>
        <taxon>Geodermatophilus</taxon>
    </lineage>
</organism>
<evidence type="ECO:0000256" key="1">
    <source>
        <dbReference type="ARBA" id="ARBA00000085"/>
    </source>
</evidence>
<keyword evidence="8" id="KW-0418">Kinase</keyword>
<name>A0ABV3XCW8_9ACTN</name>
<dbReference type="Gene3D" id="3.30.565.10">
    <property type="entry name" value="Histidine kinase-like ATPase, C-terminal domain"/>
    <property type="match status" value="1"/>
</dbReference>
<dbReference type="PANTHER" id="PTHR44936:SF10">
    <property type="entry name" value="SENSOR PROTEIN RSTB"/>
    <property type="match status" value="1"/>
</dbReference>
<sequence>MSGTRPRPLQRRLLRSLVALGLLGVLVVGVTGFTLVQWTETEQTLSRHYVRSLRLQEVRAQAFDALTQVPAAVRGVPDARAEYEQARQPLDRAFDEWAALADDAGERAEVTAIRDTAARLDEGADRVLDLVDAGRTEEATAALAEVEATLVEPFESLTAAAVETDRDKRRELRADAAAARRTATLTLAVAGAGVLSLLLLVGAYLTGGVFTPLRRLLDALRGLDRGDTGTRLPEDGDDEIAELNREYNALAERLGTEHTPVPRAPSEPQEDATLLLRRMLAHLREDTAALAAGNGASGNGAGSAAAGALLARIDAVDATLDRLGSLAYPVDLRPVPVEPAALLHEVLDRVADEVVRRSVSTDVDVDPDAGPLLLDRARTREALGELVRNGLDALPARGGRLRLRAVADPDEADTVALEVEDDGTGLSEEDVTWLYDGSPRPSASRGTGLRLVASVVEQHGGRLQLRTVPGGGTTARLLLPRTAPGPGLSTGPSTGPSTTPSIPPSIPQETR</sequence>
<keyword evidence="11" id="KW-0902">Two-component regulatory system</keyword>
<dbReference type="InterPro" id="IPR003660">
    <property type="entry name" value="HAMP_dom"/>
</dbReference>
<keyword evidence="10 13" id="KW-1133">Transmembrane helix</keyword>
<dbReference type="SUPFAM" id="SSF55874">
    <property type="entry name" value="ATPase domain of HSP90 chaperone/DNA topoisomerase II/histidine kinase"/>
    <property type="match status" value="1"/>
</dbReference>
<dbReference type="PANTHER" id="PTHR44936">
    <property type="entry name" value="SENSOR PROTEIN CREC"/>
    <property type="match status" value="1"/>
</dbReference>
<feature type="domain" description="HAMP" evidence="15">
    <location>
        <begin position="207"/>
        <end position="259"/>
    </location>
</feature>
<dbReference type="EC" id="2.7.13.3" evidence="3"/>
<evidence type="ECO:0000259" key="14">
    <source>
        <dbReference type="PROSITE" id="PS50109"/>
    </source>
</evidence>
<dbReference type="CDD" id="cd06225">
    <property type="entry name" value="HAMP"/>
    <property type="match status" value="1"/>
</dbReference>
<dbReference type="InterPro" id="IPR004358">
    <property type="entry name" value="Sig_transdc_His_kin-like_C"/>
</dbReference>
<evidence type="ECO:0000256" key="5">
    <source>
        <dbReference type="ARBA" id="ARBA00022679"/>
    </source>
</evidence>
<evidence type="ECO:0000256" key="9">
    <source>
        <dbReference type="ARBA" id="ARBA00022840"/>
    </source>
</evidence>
<evidence type="ECO:0000256" key="8">
    <source>
        <dbReference type="ARBA" id="ARBA00022777"/>
    </source>
</evidence>
<keyword evidence="17" id="KW-1185">Reference proteome</keyword>
<evidence type="ECO:0000259" key="15">
    <source>
        <dbReference type="PROSITE" id="PS50885"/>
    </source>
</evidence>
<evidence type="ECO:0000313" key="17">
    <source>
        <dbReference type="Proteomes" id="UP001560045"/>
    </source>
</evidence>
<feature type="compositionally biased region" description="Low complexity" evidence="12">
    <location>
        <begin position="484"/>
        <end position="500"/>
    </location>
</feature>
<dbReference type="EMBL" id="JBFNXQ010000017">
    <property type="protein sequence ID" value="MEX5718257.1"/>
    <property type="molecule type" value="Genomic_DNA"/>
</dbReference>
<evidence type="ECO:0000256" key="10">
    <source>
        <dbReference type="ARBA" id="ARBA00022989"/>
    </source>
</evidence>
<keyword evidence="6 13" id="KW-0812">Transmembrane</keyword>
<evidence type="ECO:0000256" key="4">
    <source>
        <dbReference type="ARBA" id="ARBA00022553"/>
    </source>
</evidence>
<evidence type="ECO:0000256" key="2">
    <source>
        <dbReference type="ARBA" id="ARBA00004370"/>
    </source>
</evidence>
<keyword evidence="13" id="KW-0472">Membrane</keyword>
<keyword evidence="7" id="KW-0547">Nucleotide-binding</keyword>
<dbReference type="SMART" id="SM00304">
    <property type="entry name" value="HAMP"/>
    <property type="match status" value="1"/>
</dbReference>
<accession>A0ABV3XCW8</accession>
<dbReference type="InterPro" id="IPR036890">
    <property type="entry name" value="HATPase_C_sf"/>
</dbReference>
<reference evidence="16 17" key="1">
    <citation type="submission" date="2024-06" db="EMBL/GenBank/DDBJ databases">
        <title>Draft genome sequence of Geodermatophilus badlandi, a novel member of the Geodermatophilaceae isolated from badland sedimentary rocks in the Red desert, Wyoming, USA.</title>
        <authorList>
            <person name="Ben Tekaya S."/>
            <person name="Nouioui I."/>
            <person name="Flores G.M."/>
            <person name="Shaal M.N."/>
            <person name="Bredoire F."/>
            <person name="Basile F."/>
            <person name="Van Diepen L."/>
            <person name="Ward N.L."/>
        </authorList>
    </citation>
    <scope>NUCLEOTIDE SEQUENCE [LARGE SCALE GENOMIC DNA]</scope>
    <source>
        <strain evidence="16 17">WL48A</strain>
    </source>
</reference>
<protein>
    <recommendedName>
        <fullName evidence="3">histidine kinase</fullName>
        <ecNumber evidence="3">2.7.13.3</ecNumber>
    </recommendedName>
</protein>
<dbReference type="Pfam" id="PF00672">
    <property type="entry name" value="HAMP"/>
    <property type="match status" value="1"/>
</dbReference>
<proteinExistence type="predicted"/>
<dbReference type="InterPro" id="IPR003594">
    <property type="entry name" value="HATPase_dom"/>
</dbReference>
<evidence type="ECO:0000256" key="6">
    <source>
        <dbReference type="ARBA" id="ARBA00022692"/>
    </source>
</evidence>
<evidence type="ECO:0000256" key="7">
    <source>
        <dbReference type="ARBA" id="ARBA00022741"/>
    </source>
</evidence>
<evidence type="ECO:0000256" key="13">
    <source>
        <dbReference type="SAM" id="Phobius"/>
    </source>
</evidence>
<comment type="subcellular location">
    <subcellularLocation>
        <location evidence="2">Membrane</location>
    </subcellularLocation>
</comment>
<feature type="transmembrane region" description="Helical" evidence="13">
    <location>
        <begin position="185"/>
        <end position="205"/>
    </location>
</feature>
<feature type="compositionally biased region" description="Pro residues" evidence="12">
    <location>
        <begin position="501"/>
        <end position="511"/>
    </location>
</feature>
<keyword evidence="5" id="KW-0808">Transferase</keyword>
<comment type="catalytic activity">
    <reaction evidence="1">
        <text>ATP + protein L-histidine = ADP + protein N-phospho-L-histidine.</text>
        <dbReference type="EC" id="2.7.13.3"/>
    </reaction>
</comment>
<feature type="region of interest" description="Disordered" evidence="12">
    <location>
        <begin position="478"/>
        <end position="511"/>
    </location>
</feature>
<feature type="domain" description="Histidine kinase" evidence="14">
    <location>
        <begin position="271"/>
        <end position="483"/>
    </location>
</feature>
<dbReference type="RefSeq" id="WP_369204922.1">
    <property type="nucleotide sequence ID" value="NZ_JBFNXQ010000017.1"/>
</dbReference>
<evidence type="ECO:0000256" key="12">
    <source>
        <dbReference type="SAM" id="MobiDB-lite"/>
    </source>
</evidence>
<dbReference type="InterPro" id="IPR005467">
    <property type="entry name" value="His_kinase_dom"/>
</dbReference>
<dbReference type="Gene3D" id="6.10.340.10">
    <property type="match status" value="1"/>
</dbReference>
<dbReference type="InterPro" id="IPR050980">
    <property type="entry name" value="2C_sensor_his_kinase"/>
</dbReference>
<keyword evidence="4" id="KW-0597">Phosphoprotein</keyword>
<dbReference type="PROSITE" id="PS50109">
    <property type="entry name" value="HIS_KIN"/>
    <property type="match status" value="1"/>
</dbReference>
<dbReference type="SMART" id="SM00387">
    <property type="entry name" value="HATPase_c"/>
    <property type="match status" value="1"/>
</dbReference>
<dbReference type="SUPFAM" id="SSF158472">
    <property type="entry name" value="HAMP domain-like"/>
    <property type="match status" value="1"/>
</dbReference>
<evidence type="ECO:0000256" key="11">
    <source>
        <dbReference type="ARBA" id="ARBA00023012"/>
    </source>
</evidence>
<dbReference type="Proteomes" id="UP001560045">
    <property type="component" value="Unassembled WGS sequence"/>
</dbReference>